<dbReference type="PANTHER" id="PTHR34388:SF1">
    <property type="entry name" value="DNA POLYMERASE III SUBUNIT DELTA"/>
    <property type="match status" value="1"/>
</dbReference>
<dbReference type="STRING" id="335973.SAMN04488693_102247"/>
<name>A0A1G8EU70_9MICC</name>
<proteinExistence type="inferred from homology"/>
<dbReference type="EC" id="2.7.7.7" evidence="1"/>
<dbReference type="Proteomes" id="UP000199258">
    <property type="component" value="Unassembled WGS sequence"/>
</dbReference>
<evidence type="ECO:0000256" key="2">
    <source>
        <dbReference type="ARBA" id="ARBA00022679"/>
    </source>
</evidence>
<keyword evidence="2" id="KW-0808">Transferase</keyword>
<gene>
    <name evidence="9" type="ORF">SAMN04488693_102247</name>
</gene>
<evidence type="ECO:0000256" key="7">
    <source>
        <dbReference type="ARBA" id="ARBA00049244"/>
    </source>
</evidence>
<evidence type="ECO:0000256" key="3">
    <source>
        <dbReference type="ARBA" id="ARBA00022695"/>
    </source>
</evidence>
<dbReference type="OrthoDB" id="8478864at2"/>
<dbReference type="InterPro" id="IPR008921">
    <property type="entry name" value="DNA_pol3_clamp-load_cplx_C"/>
</dbReference>
<dbReference type="InterPro" id="IPR005790">
    <property type="entry name" value="DNA_polIII_delta"/>
</dbReference>
<evidence type="ECO:0000256" key="6">
    <source>
        <dbReference type="ARBA" id="ARBA00034754"/>
    </source>
</evidence>
<evidence type="ECO:0000313" key="9">
    <source>
        <dbReference type="EMBL" id="SDH73462.1"/>
    </source>
</evidence>
<dbReference type="EMBL" id="FNDT01000002">
    <property type="protein sequence ID" value="SDH73462.1"/>
    <property type="molecule type" value="Genomic_DNA"/>
</dbReference>
<dbReference type="NCBIfam" id="TIGR01128">
    <property type="entry name" value="holA"/>
    <property type="match status" value="1"/>
</dbReference>
<dbReference type="AlphaFoldDB" id="A0A1G8EU70"/>
<dbReference type="SUPFAM" id="SSF52540">
    <property type="entry name" value="P-loop containing nucleoside triphosphate hydrolases"/>
    <property type="match status" value="1"/>
</dbReference>
<dbReference type="GO" id="GO:0003887">
    <property type="term" value="F:DNA-directed DNA polymerase activity"/>
    <property type="evidence" value="ECO:0007669"/>
    <property type="project" value="UniProtKB-KW"/>
</dbReference>
<dbReference type="Pfam" id="PF21694">
    <property type="entry name" value="DNA_pol3_delta_C"/>
    <property type="match status" value="1"/>
</dbReference>
<evidence type="ECO:0000259" key="8">
    <source>
        <dbReference type="Pfam" id="PF21694"/>
    </source>
</evidence>
<protein>
    <recommendedName>
        <fullName evidence="1">DNA-directed DNA polymerase</fullName>
        <ecNumber evidence="1">2.7.7.7</ecNumber>
    </recommendedName>
</protein>
<dbReference type="InterPro" id="IPR027417">
    <property type="entry name" value="P-loop_NTPase"/>
</dbReference>
<comment type="similarity">
    <text evidence="6">Belongs to the DNA polymerase HolA subunit family.</text>
</comment>
<dbReference type="Gene3D" id="1.20.272.10">
    <property type="match status" value="1"/>
</dbReference>
<keyword evidence="4" id="KW-0235">DNA replication</keyword>
<dbReference type="InterPro" id="IPR048466">
    <property type="entry name" value="DNA_pol3_delta-like_C"/>
</dbReference>
<dbReference type="GO" id="GO:0003677">
    <property type="term" value="F:DNA binding"/>
    <property type="evidence" value="ECO:0007669"/>
    <property type="project" value="InterPro"/>
</dbReference>
<evidence type="ECO:0000313" key="10">
    <source>
        <dbReference type="Proteomes" id="UP000199258"/>
    </source>
</evidence>
<dbReference type="GO" id="GO:0009360">
    <property type="term" value="C:DNA polymerase III complex"/>
    <property type="evidence" value="ECO:0007669"/>
    <property type="project" value="TreeGrafter"/>
</dbReference>
<keyword evidence="10" id="KW-1185">Reference proteome</keyword>
<sequence length="336" mass="35595">MSPTPAAAVTASWREVAPAPVILLSGPEEYLAAQGFESVRRRMREAEPDAETVRLDAAQYEAGSLIMMGSPSLFGGTQIIEVRGLSQMNDAFLQDALRYIADPAPDVVLVMHHAGGSRGKKLLDALKSGRAVLVECQPLKKDSEKVDFVTAEFRTARRRIEPDAVRSLVAAVGSNLSELAAACHQLRSDADGVISAELVEKYYGGRIEVTGFKVADAALAGRGGQALAMLRHALSTGADPVPLIAALAMKLRAVAKVYGLRGSSAQLARDLGMAPWQVDQARREAGRWSPEGLNHCIQVLAEADAQVKGESRDPVYAVERAVTAIALGGSGTAGSR</sequence>
<dbReference type="Gene3D" id="3.40.50.300">
    <property type="entry name" value="P-loop containing nucleotide triphosphate hydrolases"/>
    <property type="match status" value="1"/>
</dbReference>
<dbReference type="PANTHER" id="PTHR34388">
    <property type="entry name" value="DNA POLYMERASE III SUBUNIT DELTA"/>
    <property type="match status" value="1"/>
</dbReference>
<feature type="domain" description="DNA polymerase III delta subunit-like C-terminal" evidence="8">
    <location>
        <begin position="212"/>
        <end position="322"/>
    </location>
</feature>
<evidence type="ECO:0000256" key="5">
    <source>
        <dbReference type="ARBA" id="ARBA00022932"/>
    </source>
</evidence>
<keyword evidence="3" id="KW-0548">Nucleotidyltransferase</keyword>
<accession>A0A1G8EU70</accession>
<comment type="catalytic activity">
    <reaction evidence="7">
        <text>DNA(n) + a 2'-deoxyribonucleoside 5'-triphosphate = DNA(n+1) + diphosphate</text>
        <dbReference type="Rhea" id="RHEA:22508"/>
        <dbReference type="Rhea" id="RHEA-COMP:17339"/>
        <dbReference type="Rhea" id="RHEA-COMP:17340"/>
        <dbReference type="ChEBI" id="CHEBI:33019"/>
        <dbReference type="ChEBI" id="CHEBI:61560"/>
        <dbReference type="ChEBI" id="CHEBI:173112"/>
        <dbReference type="EC" id="2.7.7.7"/>
    </reaction>
</comment>
<evidence type="ECO:0000256" key="1">
    <source>
        <dbReference type="ARBA" id="ARBA00012417"/>
    </source>
</evidence>
<keyword evidence="5" id="KW-0239">DNA-directed DNA polymerase</keyword>
<dbReference type="RefSeq" id="WP_026544020.1">
    <property type="nucleotide sequence ID" value="NZ_FNDT01000002.1"/>
</dbReference>
<reference evidence="9 10" key="1">
    <citation type="submission" date="2016-10" db="EMBL/GenBank/DDBJ databases">
        <authorList>
            <person name="de Groot N.N."/>
        </authorList>
    </citation>
    <scope>NUCLEOTIDE SEQUENCE [LARGE SCALE GENOMIC DNA]</scope>
    <source>
        <strain evidence="9 10">NP_1H</strain>
    </source>
</reference>
<dbReference type="GO" id="GO:0006261">
    <property type="term" value="P:DNA-templated DNA replication"/>
    <property type="evidence" value="ECO:0007669"/>
    <property type="project" value="TreeGrafter"/>
</dbReference>
<evidence type="ECO:0000256" key="4">
    <source>
        <dbReference type="ARBA" id="ARBA00022705"/>
    </source>
</evidence>
<dbReference type="SUPFAM" id="SSF48019">
    <property type="entry name" value="post-AAA+ oligomerization domain-like"/>
    <property type="match status" value="1"/>
</dbReference>
<organism evidence="9 10">
    <name type="scientific">Arthrobacter subterraneus</name>
    <dbReference type="NCBI Taxonomy" id="335973"/>
    <lineage>
        <taxon>Bacteria</taxon>
        <taxon>Bacillati</taxon>
        <taxon>Actinomycetota</taxon>
        <taxon>Actinomycetes</taxon>
        <taxon>Micrococcales</taxon>
        <taxon>Micrococcaceae</taxon>
        <taxon>Arthrobacter</taxon>
    </lineage>
</organism>